<dbReference type="RefSeq" id="WP_066154762.1">
    <property type="nucleotide sequence ID" value="NZ_CP020814.1"/>
</dbReference>
<dbReference type="KEGG" id="bkw:BkAM31D_24135"/>
<accession>A0A1X9MGY4</accession>
<sequence length="126" mass="14516">MEQLSLFGDFEEEKKEIKQETLLSDSHVPAIAKSLVPHQNELLTYLQEGYTAKQLCDHLIKERGFSRETYSQGTPKLYPILMIYLMHLVDQGTLQLEKVDPNGDSNFIDYSPDYVGQKYDAIFKVV</sequence>
<keyword evidence="2" id="KW-1185">Reference proteome</keyword>
<dbReference type="EMBL" id="CP020814">
    <property type="protein sequence ID" value="ARK32696.1"/>
    <property type="molecule type" value="Genomic_DNA"/>
</dbReference>
<evidence type="ECO:0000313" key="2">
    <source>
        <dbReference type="Proteomes" id="UP000193006"/>
    </source>
</evidence>
<protein>
    <submittedName>
        <fullName evidence="1">Uncharacterized protein</fullName>
    </submittedName>
</protein>
<dbReference type="Proteomes" id="UP000193006">
    <property type="component" value="Chromosome"/>
</dbReference>
<proteinExistence type="predicted"/>
<name>A0A1X9MGY4_9BACI</name>
<organism evidence="1 2">
    <name type="scientific">Halalkalibacter krulwichiae</name>
    <dbReference type="NCBI Taxonomy" id="199441"/>
    <lineage>
        <taxon>Bacteria</taxon>
        <taxon>Bacillati</taxon>
        <taxon>Bacillota</taxon>
        <taxon>Bacilli</taxon>
        <taxon>Bacillales</taxon>
        <taxon>Bacillaceae</taxon>
        <taxon>Halalkalibacter</taxon>
    </lineage>
</organism>
<gene>
    <name evidence="1" type="ORF">BkAM31D_24135</name>
</gene>
<evidence type="ECO:0000313" key="1">
    <source>
        <dbReference type="EMBL" id="ARK32696.1"/>
    </source>
</evidence>
<dbReference type="AlphaFoldDB" id="A0A1X9MGY4"/>
<reference evidence="1 2" key="1">
    <citation type="submission" date="2017-04" db="EMBL/GenBank/DDBJ databases">
        <title>Bacillus krulwichiae AM31D Genome sequencing and assembly.</title>
        <authorList>
            <person name="Krulwich T.A."/>
            <person name="Anastor L."/>
            <person name="Ehrlich R."/>
            <person name="Ehrlich G.D."/>
            <person name="Janto B."/>
        </authorList>
    </citation>
    <scope>NUCLEOTIDE SEQUENCE [LARGE SCALE GENOMIC DNA]</scope>
    <source>
        <strain evidence="1 2">AM31D</strain>
    </source>
</reference>